<name>A0A1M5D0T6_STRHI</name>
<dbReference type="PANTHER" id="PTHR43685:SF3">
    <property type="entry name" value="SLR2126 PROTEIN"/>
    <property type="match status" value="1"/>
</dbReference>
<dbReference type="PANTHER" id="PTHR43685">
    <property type="entry name" value="GLYCOSYLTRANSFERASE"/>
    <property type="match status" value="1"/>
</dbReference>
<proteinExistence type="predicted"/>
<keyword evidence="3" id="KW-0540">Nuclease</keyword>
<keyword evidence="1" id="KW-0238">DNA-binding</keyword>
<dbReference type="SMART" id="SM00475">
    <property type="entry name" value="53EXOc"/>
    <property type="match status" value="1"/>
</dbReference>
<dbReference type="InterPro" id="IPR036279">
    <property type="entry name" value="5-3_exonuclease_C_sf"/>
</dbReference>
<feature type="domain" description="5'-3' exonuclease" evidence="2">
    <location>
        <begin position="222"/>
        <end position="448"/>
    </location>
</feature>
<keyword evidence="4" id="KW-1185">Reference proteome</keyword>
<keyword evidence="3" id="KW-0378">Hydrolase</keyword>
<organism evidence="3 4">
    <name type="scientific">Streptoalloteichus hindustanus</name>
    <dbReference type="NCBI Taxonomy" id="2017"/>
    <lineage>
        <taxon>Bacteria</taxon>
        <taxon>Bacillati</taxon>
        <taxon>Actinomycetota</taxon>
        <taxon>Actinomycetes</taxon>
        <taxon>Pseudonocardiales</taxon>
        <taxon>Pseudonocardiaceae</taxon>
        <taxon>Streptoalloteichus</taxon>
    </lineage>
</organism>
<dbReference type="InterPro" id="IPR001173">
    <property type="entry name" value="Glyco_trans_2-like"/>
</dbReference>
<dbReference type="Gene3D" id="1.10.150.20">
    <property type="entry name" value="5' to 3' exonuclease, C-terminal subdomain"/>
    <property type="match status" value="1"/>
</dbReference>
<dbReference type="Gene3D" id="3.90.550.10">
    <property type="entry name" value="Spore Coat Polysaccharide Biosynthesis Protein SpsA, Chain A"/>
    <property type="match status" value="1"/>
</dbReference>
<dbReference type="Proteomes" id="UP000184501">
    <property type="component" value="Unassembled WGS sequence"/>
</dbReference>
<dbReference type="EMBL" id="FQVN01000004">
    <property type="protein sequence ID" value="SHF60524.1"/>
    <property type="molecule type" value="Genomic_DNA"/>
</dbReference>
<dbReference type="AlphaFoldDB" id="A0A1M5D0T6"/>
<dbReference type="STRING" id="2017.SAMN05444320_104249"/>
<reference evidence="3 4" key="1">
    <citation type="submission" date="2016-11" db="EMBL/GenBank/DDBJ databases">
        <authorList>
            <person name="Jaros S."/>
            <person name="Januszkiewicz K."/>
            <person name="Wedrychowicz H."/>
        </authorList>
    </citation>
    <scope>NUCLEOTIDE SEQUENCE [LARGE SCALE GENOMIC DNA]</scope>
    <source>
        <strain evidence="3 4">DSM 44523</strain>
    </source>
</reference>
<keyword evidence="3" id="KW-0269">Exonuclease</keyword>
<accession>A0A1M5D0T6</accession>
<dbReference type="Pfam" id="PF00535">
    <property type="entry name" value="Glycos_transf_2"/>
    <property type="match status" value="1"/>
</dbReference>
<dbReference type="SMART" id="SM00279">
    <property type="entry name" value="HhH2"/>
    <property type="match status" value="1"/>
</dbReference>
<dbReference type="InterPro" id="IPR050834">
    <property type="entry name" value="Glycosyltransf_2"/>
</dbReference>
<evidence type="ECO:0000313" key="4">
    <source>
        <dbReference type="Proteomes" id="UP000184501"/>
    </source>
</evidence>
<protein>
    <submittedName>
        <fullName evidence="3">5'-3' exonuclease, C-terminal SAM fold</fullName>
    </submittedName>
</protein>
<dbReference type="InterPro" id="IPR020045">
    <property type="entry name" value="DNA_polI_H3TH"/>
</dbReference>
<dbReference type="InterPro" id="IPR002421">
    <property type="entry name" value="5-3_exonuclease"/>
</dbReference>
<dbReference type="GO" id="GO:0008409">
    <property type="term" value="F:5'-3' exonuclease activity"/>
    <property type="evidence" value="ECO:0007669"/>
    <property type="project" value="InterPro"/>
</dbReference>
<dbReference type="Pfam" id="PF01367">
    <property type="entry name" value="5_3_exonuc"/>
    <property type="match status" value="1"/>
</dbReference>
<dbReference type="CDD" id="cd09898">
    <property type="entry name" value="H3TH_53EXO"/>
    <property type="match status" value="1"/>
</dbReference>
<evidence type="ECO:0000313" key="3">
    <source>
        <dbReference type="EMBL" id="SHF60524.1"/>
    </source>
</evidence>
<dbReference type="InterPro" id="IPR008918">
    <property type="entry name" value="HhH2"/>
</dbReference>
<sequence>MGLVMTDDCLPLREELPRHGNDHRFSTRAWEATADGIGWHDPTPSDCWLASSRTVSVVIPAHQVGYCLPTVLDAVDSQHHQHRVEVIVVDDASTDDTAEVAMRHPVVDRLVRLPERMGAATARNVGTALASGQTVLYLDGDMVIPPHVITNIATRATDTSVLVGFRHNLRYEAHFQDPHVLTRVPDLAADHRVTWRPPTNMVLPYSGITLLEPLDGRPLAHTRDFIDLGYGQRYHDWDLPRMVVTALVAVPRAAVLHVGGFDPEFGRLGWGMEDTYLGACLIAAGLLVIPLRQVVGFHLDPPDAAEQWRHKLAGWPRTLARYRALLELPAPQGRAEHLKRGRRHIGPDDVRSRYHVTPAQWADFRALTGDPADNIPGVRGVGVGTAATLLAGGLTLDELPASGRLTGAKGAAIRGAWEQILAWRDLIRMRTDLDLPLLPTGRPSLALPTPAKVIDALGLW</sequence>
<dbReference type="SUPFAM" id="SSF47807">
    <property type="entry name" value="5' to 3' exonuclease, C-terminal subdomain"/>
    <property type="match status" value="1"/>
</dbReference>
<dbReference type="InterPro" id="IPR029044">
    <property type="entry name" value="Nucleotide-diphossugar_trans"/>
</dbReference>
<evidence type="ECO:0000256" key="1">
    <source>
        <dbReference type="ARBA" id="ARBA00023125"/>
    </source>
</evidence>
<dbReference type="SUPFAM" id="SSF53448">
    <property type="entry name" value="Nucleotide-diphospho-sugar transferases"/>
    <property type="match status" value="1"/>
</dbReference>
<evidence type="ECO:0000259" key="2">
    <source>
        <dbReference type="SMART" id="SM00475"/>
    </source>
</evidence>
<dbReference type="GO" id="GO:0003677">
    <property type="term" value="F:DNA binding"/>
    <property type="evidence" value="ECO:0007669"/>
    <property type="project" value="UniProtKB-KW"/>
</dbReference>
<gene>
    <name evidence="3" type="ORF">SAMN05444320_104249</name>
</gene>
<dbReference type="CDD" id="cd00761">
    <property type="entry name" value="Glyco_tranf_GTA_type"/>
    <property type="match status" value="1"/>
</dbReference>